<protein>
    <submittedName>
        <fullName evidence="2">Uncharacterized protein</fullName>
    </submittedName>
</protein>
<dbReference type="Proteomes" id="UP000215158">
    <property type="component" value="Chromosome 1"/>
</dbReference>
<gene>
    <name evidence="2" type="ORF">CJU94_13475</name>
</gene>
<dbReference type="EMBL" id="CP022989">
    <property type="protein sequence ID" value="ASV99074.1"/>
    <property type="molecule type" value="Genomic_DNA"/>
</dbReference>
<accession>A0A248VJR6</accession>
<keyword evidence="1" id="KW-0812">Transmembrane</keyword>
<name>A0A248VJR6_9BURK</name>
<feature type="transmembrane region" description="Helical" evidence="1">
    <location>
        <begin position="6"/>
        <end position="25"/>
    </location>
</feature>
<evidence type="ECO:0000313" key="2">
    <source>
        <dbReference type="EMBL" id="ASV99074.1"/>
    </source>
</evidence>
<keyword evidence="1" id="KW-1133">Transmembrane helix</keyword>
<keyword evidence="1" id="KW-0472">Membrane</keyword>
<dbReference type="KEGG" id="parb:CJU94_13475"/>
<reference evidence="2 3" key="1">
    <citation type="submission" date="2017-08" db="EMBL/GenBank/DDBJ databases">
        <title>Identification and genetic characteristics of simultaneous BTEX- and naphthalene-degrading Paraburkholderia sp. BN5 isolated from petroleum-contaminated soil.</title>
        <authorList>
            <person name="Lee Y."/>
            <person name="Jeon C.O."/>
        </authorList>
    </citation>
    <scope>NUCLEOTIDE SEQUENCE [LARGE SCALE GENOMIC DNA]</scope>
    <source>
        <strain evidence="2 3">BN5</strain>
    </source>
</reference>
<sequence length="60" mass="6744">MLRSSILVGVLMLPGAFLILGLACIHPRLRKEIVHVSGLSSRLTQAGRSYEGMRARWLRR</sequence>
<proteinExistence type="predicted"/>
<evidence type="ECO:0000256" key="1">
    <source>
        <dbReference type="SAM" id="Phobius"/>
    </source>
</evidence>
<evidence type="ECO:0000313" key="3">
    <source>
        <dbReference type="Proteomes" id="UP000215158"/>
    </source>
</evidence>
<organism evidence="2 3">
    <name type="scientific">Paraburkholderia aromaticivorans</name>
    <dbReference type="NCBI Taxonomy" id="2026199"/>
    <lineage>
        <taxon>Bacteria</taxon>
        <taxon>Pseudomonadati</taxon>
        <taxon>Pseudomonadota</taxon>
        <taxon>Betaproteobacteria</taxon>
        <taxon>Burkholderiales</taxon>
        <taxon>Burkholderiaceae</taxon>
        <taxon>Paraburkholderia</taxon>
    </lineage>
</organism>
<dbReference type="AlphaFoldDB" id="A0A248VJR6"/>
<keyword evidence="3" id="KW-1185">Reference proteome</keyword>
<dbReference type="PROSITE" id="PS51257">
    <property type="entry name" value="PROKAR_LIPOPROTEIN"/>
    <property type="match status" value="1"/>
</dbReference>